<feature type="transmembrane region" description="Helical" evidence="13">
    <location>
        <begin position="518"/>
        <end position="541"/>
    </location>
</feature>
<feature type="non-terminal residue" evidence="15">
    <location>
        <position position="687"/>
    </location>
</feature>
<feature type="transmembrane region" description="Helical" evidence="13">
    <location>
        <begin position="608"/>
        <end position="629"/>
    </location>
</feature>
<dbReference type="InterPro" id="IPR024862">
    <property type="entry name" value="TRPV"/>
</dbReference>
<dbReference type="Pfam" id="PF00520">
    <property type="entry name" value="Ion_trans"/>
    <property type="match status" value="1"/>
</dbReference>
<reference evidence="15" key="1">
    <citation type="submission" date="2021-02" db="EMBL/GenBank/DDBJ databases">
        <authorList>
            <person name="Dougan E. K."/>
            <person name="Rhodes N."/>
            <person name="Thang M."/>
            <person name="Chan C."/>
        </authorList>
    </citation>
    <scope>NUCLEOTIDE SEQUENCE</scope>
</reference>
<evidence type="ECO:0000313" key="16">
    <source>
        <dbReference type="Proteomes" id="UP000649617"/>
    </source>
</evidence>
<evidence type="ECO:0000256" key="10">
    <source>
        <dbReference type="ARBA" id="ARBA00023136"/>
    </source>
</evidence>
<evidence type="ECO:0000256" key="6">
    <source>
        <dbReference type="ARBA" id="ARBA00022737"/>
    </source>
</evidence>
<sequence length="687" mass="76261">EGPSEALVEDPVPEDRSPDPIFDIDDGEVEFTWNGRPCKGHRIHTAALHGYGEELERILAKEPDSCSMRFRYETYFRNKAQEGSGEALHLAASRGHVDVAEKLLAAGASLNAKVTRDHTPHYNALHAALFAEGRGGSVEMITYLLMKRVDAGRNADGRLPIHIAFVTGNVDAIHIVRHHMELCGTEAEEFQEDCVDASTGRQWKVQLPLEVGITGGKMTVWQIAMSAAINRSSLRSIMAERPDAVGLFLKRCKARGRDADILYRAGINGSDVALLAKQSVSSCLALLDFATGRPQCENEGWHPVPAQVSFAARSWWDLMWSMVNQGSPHRKLLTFLTQDSRWKFNSIKFDFPKWHEDLTNRSFGPPILQSDIGMCSIPDLTTPDVFACLAADDVDVEILEHRLFGAMVEHVFENFVAKVEIVRSFVTVWIVILLTISTLALQQSSADGSPEARPPVVLVAVRFVAAQGVVDLILEAMQLTGLINLGRWRDYLTLDNLIDLLSAVLPSYLCIDATCRPVTVFTIFVYWARVLGIASLCEVLGHELEPFRNLLRGLIPALVITGIAFAAFSHAFFFLGAHSVERSIYSSFVTLMTAGMPDEPAGDMLEVALLYMAVTFFSVFILNIFIGVLGEQYALQKQHCVLIFRRRRAELCLRYMQRIHAQHFRACSGPEGHVLLVGCILACLTLQ</sequence>
<feature type="non-terminal residue" evidence="15">
    <location>
        <position position="1"/>
    </location>
</feature>
<dbReference type="Gene3D" id="1.25.40.20">
    <property type="entry name" value="Ankyrin repeat-containing domain"/>
    <property type="match status" value="1"/>
</dbReference>
<keyword evidence="8 13" id="KW-1133">Transmembrane helix</keyword>
<dbReference type="GO" id="GO:0005216">
    <property type="term" value="F:monoatomic ion channel activity"/>
    <property type="evidence" value="ECO:0007669"/>
    <property type="project" value="InterPro"/>
</dbReference>
<dbReference type="EMBL" id="CAJNIZ010004963">
    <property type="protein sequence ID" value="CAE7237647.1"/>
    <property type="molecule type" value="Genomic_DNA"/>
</dbReference>
<evidence type="ECO:0000256" key="8">
    <source>
        <dbReference type="ARBA" id="ARBA00022989"/>
    </source>
</evidence>
<evidence type="ECO:0000256" key="4">
    <source>
        <dbReference type="ARBA" id="ARBA00022568"/>
    </source>
</evidence>
<keyword evidence="6" id="KW-0677">Repeat</keyword>
<organism evidence="15 16">
    <name type="scientific">Symbiodinium pilosum</name>
    <name type="common">Dinoflagellate</name>
    <dbReference type="NCBI Taxonomy" id="2952"/>
    <lineage>
        <taxon>Eukaryota</taxon>
        <taxon>Sar</taxon>
        <taxon>Alveolata</taxon>
        <taxon>Dinophyceae</taxon>
        <taxon>Suessiales</taxon>
        <taxon>Symbiodiniaceae</taxon>
        <taxon>Symbiodinium</taxon>
    </lineage>
</organism>
<evidence type="ECO:0000256" key="13">
    <source>
        <dbReference type="SAM" id="Phobius"/>
    </source>
</evidence>
<dbReference type="OrthoDB" id="443032at2759"/>
<evidence type="ECO:0000259" key="14">
    <source>
        <dbReference type="Pfam" id="PF00520"/>
    </source>
</evidence>
<accession>A0A812KZY7</accession>
<keyword evidence="10 13" id="KW-0472">Membrane</keyword>
<dbReference type="SUPFAM" id="SSF48403">
    <property type="entry name" value="Ankyrin repeat"/>
    <property type="match status" value="1"/>
</dbReference>
<proteinExistence type="predicted"/>
<dbReference type="PROSITE" id="PS50297">
    <property type="entry name" value="ANK_REP_REGION"/>
    <property type="match status" value="1"/>
</dbReference>
<evidence type="ECO:0000256" key="11">
    <source>
        <dbReference type="ARBA" id="ARBA00023303"/>
    </source>
</evidence>
<feature type="domain" description="Ion transport" evidence="14">
    <location>
        <begin position="426"/>
        <end position="638"/>
    </location>
</feature>
<keyword evidence="12" id="KW-0040">ANK repeat</keyword>
<comment type="subcellular location">
    <subcellularLocation>
        <location evidence="1">Cell membrane</location>
        <topology evidence="1">Multi-pass membrane protein</topology>
    </subcellularLocation>
</comment>
<keyword evidence="11" id="KW-0407">Ion channel</keyword>
<evidence type="ECO:0000256" key="7">
    <source>
        <dbReference type="ARBA" id="ARBA00022837"/>
    </source>
</evidence>
<feature type="transmembrane region" description="Helical" evidence="13">
    <location>
        <begin position="553"/>
        <end position="575"/>
    </location>
</feature>
<dbReference type="PANTHER" id="PTHR10582">
    <property type="entry name" value="TRANSIENT RECEPTOR POTENTIAL ION CHANNEL PROTEIN"/>
    <property type="match status" value="1"/>
</dbReference>
<dbReference type="GO" id="GO:0098703">
    <property type="term" value="P:calcium ion import across plasma membrane"/>
    <property type="evidence" value="ECO:0007669"/>
    <property type="project" value="TreeGrafter"/>
</dbReference>
<evidence type="ECO:0000313" key="15">
    <source>
        <dbReference type="EMBL" id="CAE7237647.1"/>
    </source>
</evidence>
<dbReference type="InterPro" id="IPR002110">
    <property type="entry name" value="Ankyrin_rpt"/>
</dbReference>
<dbReference type="SMART" id="SM00248">
    <property type="entry name" value="ANK"/>
    <property type="match status" value="3"/>
</dbReference>
<evidence type="ECO:0000256" key="5">
    <source>
        <dbReference type="ARBA" id="ARBA00022692"/>
    </source>
</evidence>
<evidence type="ECO:0000256" key="1">
    <source>
        <dbReference type="ARBA" id="ARBA00004651"/>
    </source>
</evidence>
<dbReference type="InterPro" id="IPR005821">
    <property type="entry name" value="Ion_trans_dom"/>
</dbReference>
<dbReference type="InterPro" id="IPR036770">
    <property type="entry name" value="Ankyrin_rpt-contain_sf"/>
</dbReference>
<evidence type="ECO:0000256" key="12">
    <source>
        <dbReference type="PROSITE-ProRule" id="PRU00023"/>
    </source>
</evidence>
<keyword evidence="2" id="KW-0813">Transport</keyword>
<keyword evidence="7" id="KW-0106">Calcium</keyword>
<keyword evidence="16" id="KW-1185">Reference proteome</keyword>
<keyword evidence="5 13" id="KW-0812">Transmembrane</keyword>
<gene>
    <name evidence="15" type="primary">CTTNBP2</name>
    <name evidence="15" type="ORF">SPIL2461_LOCUS3935</name>
</gene>
<dbReference type="AlphaFoldDB" id="A0A812KZY7"/>
<dbReference type="PANTHER" id="PTHR10582:SF2">
    <property type="entry name" value="INACTIVE"/>
    <property type="match status" value="1"/>
</dbReference>
<evidence type="ECO:0000256" key="9">
    <source>
        <dbReference type="ARBA" id="ARBA00023065"/>
    </source>
</evidence>
<dbReference type="Proteomes" id="UP000649617">
    <property type="component" value="Unassembled WGS sequence"/>
</dbReference>
<dbReference type="Pfam" id="PF12796">
    <property type="entry name" value="Ank_2"/>
    <property type="match status" value="1"/>
</dbReference>
<evidence type="ECO:0000256" key="2">
    <source>
        <dbReference type="ARBA" id="ARBA00022448"/>
    </source>
</evidence>
<keyword evidence="3" id="KW-1003">Cell membrane</keyword>
<keyword evidence="4" id="KW-0109">Calcium transport</keyword>
<dbReference type="GO" id="GO:0005886">
    <property type="term" value="C:plasma membrane"/>
    <property type="evidence" value="ECO:0007669"/>
    <property type="project" value="UniProtKB-SubCell"/>
</dbReference>
<name>A0A812KZY7_SYMPI</name>
<evidence type="ECO:0000256" key="3">
    <source>
        <dbReference type="ARBA" id="ARBA00022475"/>
    </source>
</evidence>
<dbReference type="PROSITE" id="PS50088">
    <property type="entry name" value="ANK_REPEAT"/>
    <property type="match status" value="1"/>
</dbReference>
<dbReference type="SUPFAM" id="SSF81324">
    <property type="entry name" value="Voltage-gated potassium channels"/>
    <property type="match status" value="1"/>
</dbReference>
<keyword evidence="9" id="KW-0406">Ion transport</keyword>
<comment type="caution">
    <text evidence="15">The sequence shown here is derived from an EMBL/GenBank/DDBJ whole genome shotgun (WGS) entry which is preliminary data.</text>
</comment>
<feature type="repeat" description="ANK" evidence="12">
    <location>
        <begin position="83"/>
        <end position="115"/>
    </location>
</feature>
<protein>
    <submittedName>
        <fullName evidence="15">CTTNBP2 protein</fullName>
    </submittedName>
</protein>